<dbReference type="EMBL" id="FJXR01000004">
    <property type="protein sequence ID" value="CZU61449.1"/>
    <property type="molecule type" value="Genomic_DNA"/>
</dbReference>
<dbReference type="InterPro" id="IPR036390">
    <property type="entry name" value="WH_DNA-bd_sf"/>
</dbReference>
<accession>A0A144DSB9</accession>
<dbReference type="InterPro" id="IPR001845">
    <property type="entry name" value="HTH_ArsR_DNA-bd_dom"/>
</dbReference>
<dbReference type="PANTHER" id="PTHR39168">
    <property type="entry name" value="TRANSCRIPTIONAL REGULATOR-RELATED"/>
    <property type="match status" value="1"/>
</dbReference>
<dbReference type="Gene3D" id="1.10.10.10">
    <property type="entry name" value="Winged helix-like DNA-binding domain superfamily/Winged helix DNA-binding domain"/>
    <property type="match status" value="1"/>
</dbReference>
<dbReference type="PANTHER" id="PTHR39168:SF1">
    <property type="entry name" value="TRANSCRIPTIONAL REGULATORY PROTEIN"/>
    <property type="match status" value="1"/>
</dbReference>
<dbReference type="GO" id="GO:0010288">
    <property type="term" value="P:response to lead ion"/>
    <property type="evidence" value="ECO:0007669"/>
    <property type="project" value="TreeGrafter"/>
</dbReference>
<dbReference type="InterPro" id="IPR036388">
    <property type="entry name" value="WH-like_DNA-bd_sf"/>
</dbReference>
<evidence type="ECO:0000313" key="3">
    <source>
        <dbReference type="Proteomes" id="UP000076008"/>
    </source>
</evidence>
<dbReference type="CDD" id="cd00090">
    <property type="entry name" value="HTH_ARSR"/>
    <property type="match status" value="1"/>
</dbReference>
<dbReference type="GO" id="GO:0046686">
    <property type="term" value="P:response to cadmium ion"/>
    <property type="evidence" value="ECO:0007669"/>
    <property type="project" value="TreeGrafter"/>
</dbReference>
<dbReference type="AlphaFoldDB" id="A0A144DSB9"/>
<dbReference type="NCBIfam" id="NF033788">
    <property type="entry name" value="HTH_metalloreg"/>
    <property type="match status" value="1"/>
</dbReference>
<dbReference type="GO" id="GO:0032791">
    <property type="term" value="F:lead ion binding"/>
    <property type="evidence" value="ECO:0007669"/>
    <property type="project" value="TreeGrafter"/>
</dbReference>
<name>A0A144DSB9_ENTCL</name>
<dbReference type="SMART" id="SM00418">
    <property type="entry name" value="HTH_ARSR"/>
    <property type="match status" value="1"/>
</dbReference>
<dbReference type="InterPro" id="IPR011991">
    <property type="entry name" value="ArsR-like_HTH"/>
</dbReference>
<dbReference type="GO" id="GO:0003677">
    <property type="term" value="F:DNA binding"/>
    <property type="evidence" value="ECO:0007669"/>
    <property type="project" value="TreeGrafter"/>
</dbReference>
<dbReference type="Proteomes" id="UP000076008">
    <property type="component" value="Unassembled WGS sequence"/>
</dbReference>
<dbReference type="InterPro" id="IPR052543">
    <property type="entry name" value="HTH_Metal-responsive_Reg"/>
</dbReference>
<proteinExistence type="predicted"/>
<organism evidence="2 3">
    <name type="scientific">Enterobacter cloacae</name>
    <dbReference type="NCBI Taxonomy" id="550"/>
    <lineage>
        <taxon>Bacteria</taxon>
        <taxon>Pseudomonadati</taxon>
        <taxon>Pseudomonadota</taxon>
        <taxon>Gammaproteobacteria</taxon>
        <taxon>Enterobacterales</taxon>
        <taxon>Enterobacteriaceae</taxon>
        <taxon>Enterobacter</taxon>
        <taxon>Enterobacter cloacae complex</taxon>
    </lineage>
</organism>
<protein>
    <submittedName>
        <fullName evidence="2">Regulatory protein ArsR</fullName>
    </submittedName>
</protein>
<evidence type="ECO:0000259" key="1">
    <source>
        <dbReference type="PROSITE" id="PS50987"/>
    </source>
</evidence>
<evidence type="ECO:0000313" key="2">
    <source>
        <dbReference type="EMBL" id="CZU61449.1"/>
    </source>
</evidence>
<dbReference type="PROSITE" id="PS50987">
    <property type="entry name" value="HTH_ARSR_2"/>
    <property type="match status" value="1"/>
</dbReference>
<dbReference type="Pfam" id="PF01022">
    <property type="entry name" value="HTH_5"/>
    <property type="match status" value="1"/>
</dbReference>
<dbReference type="GO" id="GO:0097063">
    <property type="term" value="F:cadmium ion sensor activity"/>
    <property type="evidence" value="ECO:0007669"/>
    <property type="project" value="TreeGrafter"/>
</dbReference>
<feature type="domain" description="HTH arsR-type" evidence="1">
    <location>
        <begin position="34"/>
        <end position="129"/>
    </location>
</feature>
<dbReference type="GO" id="GO:0003700">
    <property type="term" value="F:DNA-binding transcription factor activity"/>
    <property type="evidence" value="ECO:0007669"/>
    <property type="project" value="InterPro"/>
</dbReference>
<reference evidence="2 3" key="1">
    <citation type="submission" date="2016-03" db="EMBL/GenBank/DDBJ databases">
        <authorList>
            <consortium name="Pathogen Informatics"/>
        </authorList>
    </citation>
    <scope>NUCLEOTIDE SEQUENCE [LARGE SCALE GENOMIC DNA]</scope>
    <source>
        <strain evidence="3">e1252</strain>
    </source>
</reference>
<sequence>MTFTPFCRQIMISWPQRTPNPGRHMLKTSLPPDNSAALEQAVAAVAAAMADPSRVKMLCALMDGRAWTATELSAAADVAPSTASGHLARLVEGQLITCLSQGRHRYYRLAGHDVAALVEQMMGLSWSRITPPETTAPKAMREARTCYDHLAGTVAVQIYDFMQAEAWLEADGSALTPYGREQFLKLGIPLTPHPRRKACCACLDWSERRFHLGGEAGTALLIYLESKGWIQRVVGYREVVVTASGKSAVRKHFSR</sequence>
<gene>
    <name evidence="2" type="ORF">SAMEA2273318_00834</name>
</gene>
<dbReference type="SUPFAM" id="SSF46785">
    <property type="entry name" value="Winged helix' DNA-binding domain"/>
    <property type="match status" value="1"/>
</dbReference>